<feature type="region of interest" description="Disordered" evidence="1">
    <location>
        <begin position="70"/>
        <end position="137"/>
    </location>
</feature>
<keyword evidence="3" id="KW-1185">Reference proteome</keyword>
<name>A0A2H5EVX5_9RHOB</name>
<dbReference type="AlphaFoldDB" id="A0A2H5EVX5"/>
<dbReference type="EMBL" id="CP025430">
    <property type="protein sequence ID" value="AUH63447.1"/>
    <property type="molecule type" value="Genomic_DNA"/>
</dbReference>
<dbReference type="KEGG" id="pzh:CX676_04095"/>
<evidence type="ECO:0000313" key="3">
    <source>
        <dbReference type="Proteomes" id="UP000234530"/>
    </source>
</evidence>
<gene>
    <name evidence="2" type="ORF">CX676_04095</name>
</gene>
<accession>A0A2H5EVX5</accession>
<sequence length="188" mass="19603">MRKIEADDDAALPAAVIEALIPEAVRNAEMYGQFANINEIGLPPADAPMKGVMIEGADANGEELRALFAEDGTLTRFGRGDDDRGPRGERHGDRGGKHGDHGKRGHDMRGGPDGGRDGGPDRAGMGGQPPAPLDEAAVTTTLTEAGYAELGAITRDGPRTLVEAVNAAGETVTVELSPRGEVVRETAR</sequence>
<dbReference type="Proteomes" id="UP000234530">
    <property type="component" value="Chromosome"/>
</dbReference>
<evidence type="ECO:0000313" key="2">
    <source>
        <dbReference type="EMBL" id="AUH63447.1"/>
    </source>
</evidence>
<proteinExistence type="predicted"/>
<feature type="compositionally biased region" description="Basic and acidic residues" evidence="1">
    <location>
        <begin position="78"/>
        <end position="99"/>
    </location>
</feature>
<feature type="compositionally biased region" description="Basic and acidic residues" evidence="1">
    <location>
        <begin position="105"/>
        <end position="120"/>
    </location>
</feature>
<evidence type="ECO:0008006" key="4">
    <source>
        <dbReference type="Google" id="ProtNLM"/>
    </source>
</evidence>
<protein>
    <recommendedName>
        <fullName evidence="4">PepSY domain-containing protein</fullName>
    </recommendedName>
</protein>
<reference evidence="2 3" key="1">
    <citation type="journal article" date="2013" name="Antonie Van Leeuwenhoek">
        <title>Paracoccus zhejiangensis sp. nov., isolated from activated sludge in wastewater-treatment system.</title>
        <authorList>
            <person name="Wu Z.G."/>
            <person name="Zhang D.F."/>
            <person name="Liu Y.L."/>
            <person name="Wang F."/>
            <person name="Jiang X."/>
            <person name="Li C."/>
            <person name="Li S.P."/>
            <person name="Hong Q."/>
            <person name="Li W.J."/>
        </authorList>
    </citation>
    <scope>NUCLEOTIDE SEQUENCE [LARGE SCALE GENOMIC DNA]</scope>
    <source>
        <strain evidence="2 3">J6</strain>
    </source>
</reference>
<organism evidence="2 3">
    <name type="scientific">Paracoccus zhejiangensis</name>
    <dbReference type="NCBI Taxonomy" id="1077935"/>
    <lineage>
        <taxon>Bacteria</taxon>
        <taxon>Pseudomonadati</taxon>
        <taxon>Pseudomonadota</taxon>
        <taxon>Alphaproteobacteria</taxon>
        <taxon>Rhodobacterales</taxon>
        <taxon>Paracoccaceae</taxon>
        <taxon>Paracoccus</taxon>
    </lineage>
</organism>
<evidence type="ECO:0000256" key="1">
    <source>
        <dbReference type="SAM" id="MobiDB-lite"/>
    </source>
</evidence>